<organism evidence="2 3">
    <name type="scientific">Batillaria attramentaria</name>
    <dbReference type="NCBI Taxonomy" id="370345"/>
    <lineage>
        <taxon>Eukaryota</taxon>
        <taxon>Metazoa</taxon>
        <taxon>Spiralia</taxon>
        <taxon>Lophotrochozoa</taxon>
        <taxon>Mollusca</taxon>
        <taxon>Gastropoda</taxon>
        <taxon>Caenogastropoda</taxon>
        <taxon>Sorbeoconcha</taxon>
        <taxon>Cerithioidea</taxon>
        <taxon>Batillariidae</taxon>
        <taxon>Batillaria</taxon>
    </lineage>
</organism>
<name>A0ABD0M0K4_9CAEN</name>
<protein>
    <submittedName>
        <fullName evidence="2">Uncharacterized protein</fullName>
    </submittedName>
</protein>
<sequence>MQGSETRRIVSHAANMKFRTTDSVASAEIAATIASESPFKVQPHHHPQLGGKHSFQQRRPAGGSLRTVMNAANESPSEVQPHHHPQLQRPAFACTTRSADGEL</sequence>
<accession>A0ABD0M0K4</accession>
<comment type="caution">
    <text evidence="2">The sequence shown here is derived from an EMBL/GenBank/DDBJ whole genome shotgun (WGS) entry which is preliminary data.</text>
</comment>
<dbReference type="AlphaFoldDB" id="A0ABD0M0K4"/>
<evidence type="ECO:0000313" key="2">
    <source>
        <dbReference type="EMBL" id="KAK7504762.1"/>
    </source>
</evidence>
<feature type="region of interest" description="Disordered" evidence="1">
    <location>
        <begin position="37"/>
        <end position="103"/>
    </location>
</feature>
<evidence type="ECO:0000313" key="3">
    <source>
        <dbReference type="Proteomes" id="UP001519460"/>
    </source>
</evidence>
<keyword evidence="3" id="KW-1185">Reference proteome</keyword>
<reference evidence="2 3" key="1">
    <citation type="journal article" date="2023" name="Sci. Data">
        <title>Genome assembly of the Korean intertidal mud-creeper Batillaria attramentaria.</title>
        <authorList>
            <person name="Patra A.K."/>
            <person name="Ho P.T."/>
            <person name="Jun S."/>
            <person name="Lee S.J."/>
            <person name="Kim Y."/>
            <person name="Won Y.J."/>
        </authorList>
    </citation>
    <scope>NUCLEOTIDE SEQUENCE [LARGE SCALE GENOMIC DNA]</scope>
    <source>
        <strain evidence="2">Wonlab-2016</strain>
    </source>
</reference>
<dbReference type="EMBL" id="JACVVK020000013">
    <property type="protein sequence ID" value="KAK7504762.1"/>
    <property type="molecule type" value="Genomic_DNA"/>
</dbReference>
<evidence type="ECO:0000256" key="1">
    <source>
        <dbReference type="SAM" id="MobiDB-lite"/>
    </source>
</evidence>
<dbReference type="Proteomes" id="UP001519460">
    <property type="component" value="Unassembled WGS sequence"/>
</dbReference>
<proteinExistence type="predicted"/>
<gene>
    <name evidence="2" type="ORF">BaRGS_00003790</name>
</gene>